<dbReference type="Gene3D" id="2.180.10.10">
    <property type="entry name" value="RHS repeat-associated core"/>
    <property type="match status" value="1"/>
</dbReference>
<feature type="compositionally biased region" description="Polar residues" evidence="1">
    <location>
        <begin position="82"/>
        <end position="98"/>
    </location>
</feature>
<feature type="compositionally biased region" description="Polar residues" evidence="1">
    <location>
        <begin position="110"/>
        <end position="119"/>
    </location>
</feature>
<feature type="region of interest" description="Disordered" evidence="1">
    <location>
        <begin position="60"/>
        <end position="119"/>
    </location>
</feature>
<dbReference type="Proteomes" id="UP001201873">
    <property type="component" value="Unassembled WGS sequence"/>
</dbReference>
<evidence type="ECO:0000313" key="3">
    <source>
        <dbReference type="Proteomes" id="UP001201873"/>
    </source>
</evidence>
<dbReference type="NCBIfam" id="TIGR01643">
    <property type="entry name" value="YD_repeat_2x"/>
    <property type="match status" value="1"/>
</dbReference>
<reference evidence="2 3" key="1">
    <citation type="submission" date="2022-04" db="EMBL/GenBank/DDBJ databases">
        <title>Genome diversity in the genus Frankia.</title>
        <authorList>
            <person name="Carlos-Shanley C."/>
            <person name="Hahn D."/>
        </authorList>
    </citation>
    <scope>NUCLEOTIDE SEQUENCE [LARGE SCALE GENOMIC DNA]</scope>
    <source>
        <strain evidence="2 3">Ag45/Mut15</strain>
    </source>
</reference>
<proteinExistence type="predicted"/>
<evidence type="ECO:0000256" key="1">
    <source>
        <dbReference type="SAM" id="MobiDB-lite"/>
    </source>
</evidence>
<name>A0ABT0JYY8_9ACTN</name>
<organism evidence="2 3">
    <name type="scientific">Frankia umida</name>
    <dbReference type="NCBI Taxonomy" id="573489"/>
    <lineage>
        <taxon>Bacteria</taxon>
        <taxon>Bacillati</taxon>
        <taxon>Actinomycetota</taxon>
        <taxon>Actinomycetes</taxon>
        <taxon>Frankiales</taxon>
        <taxon>Frankiaceae</taxon>
        <taxon>Frankia</taxon>
    </lineage>
</organism>
<dbReference type="EMBL" id="JALKFT010000011">
    <property type="protein sequence ID" value="MCK9876763.1"/>
    <property type="molecule type" value="Genomic_DNA"/>
</dbReference>
<gene>
    <name evidence="2" type="ORF">MXD59_13405</name>
</gene>
<dbReference type="InterPro" id="IPR031325">
    <property type="entry name" value="RHS_repeat"/>
</dbReference>
<protein>
    <submittedName>
        <fullName evidence="2">RHS repeat protein</fullName>
    </submittedName>
</protein>
<dbReference type="InterPro" id="IPR006530">
    <property type="entry name" value="YD"/>
</dbReference>
<keyword evidence="3" id="KW-1185">Reference proteome</keyword>
<accession>A0ABT0JYY8</accession>
<comment type="caution">
    <text evidence="2">The sequence shown here is derived from an EMBL/GenBank/DDBJ whole genome shotgun (WGS) entry which is preliminary data.</text>
</comment>
<sequence length="119" mass="12922">MARRETYGYDWAGRWVWTSSPSGARTLYRRDDAGRLTALVTPAGRETTWEYDARGQLAAWTDPLGGHHHGRSQHPAAPKPPSQRTWAGQPGRVTSPSGTCLMGSWARPTGTATSLFGAA</sequence>
<dbReference type="Pfam" id="PF05593">
    <property type="entry name" value="RHS_repeat"/>
    <property type="match status" value="1"/>
</dbReference>
<evidence type="ECO:0000313" key="2">
    <source>
        <dbReference type="EMBL" id="MCK9876763.1"/>
    </source>
</evidence>